<feature type="transmembrane region" description="Helical" evidence="7">
    <location>
        <begin position="110"/>
        <end position="131"/>
    </location>
</feature>
<dbReference type="Pfam" id="PF00528">
    <property type="entry name" value="BPD_transp_1"/>
    <property type="match status" value="1"/>
</dbReference>
<dbReference type="Gene3D" id="1.10.3720.10">
    <property type="entry name" value="MetI-like"/>
    <property type="match status" value="1"/>
</dbReference>
<dbReference type="RefSeq" id="WP_156740131.1">
    <property type="nucleotide sequence ID" value="NZ_CACRYJ010000017.1"/>
</dbReference>
<dbReference type="PROSITE" id="PS50928">
    <property type="entry name" value="ABC_TM1"/>
    <property type="match status" value="1"/>
</dbReference>
<protein>
    <submittedName>
        <fullName evidence="9">L-arabinose transport system permease protein AraQ</fullName>
    </submittedName>
</protein>
<dbReference type="Proteomes" id="UP000419743">
    <property type="component" value="Unassembled WGS sequence"/>
</dbReference>
<evidence type="ECO:0000256" key="3">
    <source>
        <dbReference type="ARBA" id="ARBA00022475"/>
    </source>
</evidence>
<gene>
    <name evidence="9" type="primary">araQ_22</name>
    <name evidence="9" type="ORF">HALOF300_01318</name>
</gene>
<dbReference type="InterPro" id="IPR035906">
    <property type="entry name" value="MetI-like_sf"/>
</dbReference>
<keyword evidence="3" id="KW-1003">Cell membrane</keyword>
<dbReference type="InterPro" id="IPR000515">
    <property type="entry name" value="MetI-like"/>
</dbReference>
<comment type="caution">
    <text evidence="9">The sequence shown here is derived from an EMBL/GenBank/DDBJ whole genome shotgun (WGS) entry which is preliminary data.</text>
</comment>
<dbReference type="GO" id="GO:0005886">
    <property type="term" value="C:plasma membrane"/>
    <property type="evidence" value="ECO:0007669"/>
    <property type="project" value="UniProtKB-SubCell"/>
</dbReference>
<sequence length="278" mass="29804">MSRSSNRALRATPGHIILILLVFTALFPIVLVLLNSLKDAPEVVRNPLALPESPDWSNFAEAWQYAGYTRGFANSVLLTATTVATVLLTAAPAAYVLAARKIKAAGPVMIYLMVAMTVPIQLFLFPLYAVFARLGLLSNVIAVGIIVAAINMPLAVMLLRTFFLRIPSELPEAATMDGANTFQVLRHVLIPAVSPGMITVGIIVGLNAWNEYLISVTFLQREESYTATLGFLSLTGTFAVDQGVLMAGAAILILPIVFLFLAAQRKFVDGLVSGSVKG</sequence>
<dbReference type="PANTHER" id="PTHR43744">
    <property type="entry name" value="ABC TRANSPORTER PERMEASE PROTEIN MG189-RELATED-RELATED"/>
    <property type="match status" value="1"/>
</dbReference>
<feature type="transmembrane region" description="Helical" evidence="7">
    <location>
        <begin position="243"/>
        <end position="263"/>
    </location>
</feature>
<evidence type="ECO:0000256" key="4">
    <source>
        <dbReference type="ARBA" id="ARBA00022692"/>
    </source>
</evidence>
<evidence type="ECO:0000256" key="7">
    <source>
        <dbReference type="RuleBase" id="RU363032"/>
    </source>
</evidence>
<proteinExistence type="inferred from homology"/>
<reference evidence="9 10" key="1">
    <citation type="submission" date="2019-11" db="EMBL/GenBank/DDBJ databases">
        <authorList>
            <person name="Criscuolo A."/>
        </authorList>
    </citation>
    <scope>NUCLEOTIDE SEQUENCE [LARGE SCALE GENOMIC DNA]</scope>
    <source>
        <strain evidence="9">CIP111667</strain>
    </source>
</reference>
<dbReference type="SUPFAM" id="SSF161098">
    <property type="entry name" value="MetI-like"/>
    <property type="match status" value="1"/>
</dbReference>
<comment type="similarity">
    <text evidence="7">Belongs to the binding-protein-dependent transport system permease family.</text>
</comment>
<evidence type="ECO:0000313" key="10">
    <source>
        <dbReference type="Proteomes" id="UP000419743"/>
    </source>
</evidence>
<keyword evidence="2 7" id="KW-0813">Transport</keyword>
<organism evidence="9 10">
    <name type="scientific">Occultella aeris</name>
    <dbReference type="NCBI Taxonomy" id="2761496"/>
    <lineage>
        <taxon>Bacteria</taxon>
        <taxon>Bacillati</taxon>
        <taxon>Actinomycetota</taxon>
        <taxon>Actinomycetes</taxon>
        <taxon>Micrococcales</taxon>
        <taxon>Ruaniaceae</taxon>
        <taxon>Occultella</taxon>
    </lineage>
</organism>
<feature type="transmembrane region" description="Helical" evidence="7">
    <location>
        <begin position="137"/>
        <end position="163"/>
    </location>
</feature>
<evidence type="ECO:0000259" key="8">
    <source>
        <dbReference type="PROSITE" id="PS50928"/>
    </source>
</evidence>
<evidence type="ECO:0000256" key="1">
    <source>
        <dbReference type="ARBA" id="ARBA00004651"/>
    </source>
</evidence>
<keyword evidence="6 7" id="KW-0472">Membrane</keyword>
<feature type="domain" description="ABC transmembrane type-1" evidence="8">
    <location>
        <begin position="72"/>
        <end position="263"/>
    </location>
</feature>
<evidence type="ECO:0000313" key="9">
    <source>
        <dbReference type="EMBL" id="VZO36114.1"/>
    </source>
</evidence>
<dbReference type="GO" id="GO:0055085">
    <property type="term" value="P:transmembrane transport"/>
    <property type="evidence" value="ECO:0007669"/>
    <property type="project" value="InterPro"/>
</dbReference>
<dbReference type="CDD" id="cd06261">
    <property type="entry name" value="TM_PBP2"/>
    <property type="match status" value="1"/>
</dbReference>
<evidence type="ECO:0000256" key="5">
    <source>
        <dbReference type="ARBA" id="ARBA00022989"/>
    </source>
</evidence>
<keyword evidence="4 7" id="KW-0812">Transmembrane</keyword>
<keyword evidence="10" id="KW-1185">Reference proteome</keyword>
<dbReference type="EMBL" id="CACRYJ010000017">
    <property type="protein sequence ID" value="VZO36114.1"/>
    <property type="molecule type" value="Genomic_DNA"/>
</dbReference>
<evidence type="ECO:0000256" key="2">
    <source>
        <dbReference type="ARBA" id="ARBA00022448"/>
    </source>
</evidence>
<accession>A0A7M4DGS1</accession>
<dbReference type="AlphaFoldDB" id="A0A7M4DGS1"/>
<feature type="transmembrane region" description="Helical" evidence="7">
    <location>
        <begin position="12"/>
        <end position="34"/>
    </location>
</feature>
<feature type="transmembrane region" description="Helical" evidence="7">
    <location>
        <begin position="184"/>
        <end position="209"/>
    </location>
</feature>
<comment type="subcellular location">
    <subcellularLocation>
        <location evidence="1 7">Cell membrane</location>
        <topology evidence="1 7">Multi-pass membrane protein</topology>
    </subcellularLocation>
</comment>
<evidence type="ECO:0000256" key="6">
    <source>
        <dbReference type="ARBA" id="ARBA00023136"/>
    </source>
</evidence>
<feature type="transmembrane region" description="Helical" evidence="7">
    <location>
        <begin position="76"/>
        <end position="98"/>
    </location>
</feature>
<name>A0A7M4DGS1_9MICO</name>
<keyword evidence="5 7" id="KW-1133">Transmembrane helix</keyword>
<dbReference type="PANTHER" id="PTHR43744:SF8">
    <property type="entry name" value="SN-GLYCEROL-3-PHOSPHATE TRANSPORT SYSTEM PERMEASE PROTEIN UGPE"/>
    <property type="match status" value="1"/>
</dbReference>